<dbReference type="EMBL" id="MU865961">
    <property type="protein sequence ID" value="KAK4445915.1"/>
    <property type="molecule type" value="Genomic_DNA"/>
</dbReference>
<keyword evidence="1" id="KW-0812">Transmembrane</keyword>
<keyword evidence="3" id="KW-1185">Reference proteome</keyword>
<accession>A0AAV9GBT8</accession>
<proteinExistence type="predicted"/>
<name>A0AAV9GBT8_9PEZI</name>
<feature type="transmembrane region" description="Helical" evidence="1">
    <location>
        <begin position="73"/>
        <end position="91"/>
    </location>
</feature>
<evidence type="ECO:0000256" key="1">
    <source>
        <dbReference type="SAM" id="Phobius"/>
    </source>
</evidence>
<sequence>MFVLFLTMHSFSQHNVRVTHDSDAAVKSRGPREDEFASYAHCIYVAIIVGMNLSLALISGFSVTRSNPLRSQCWAVVFVSWTLHIVFLSAASREIE</sequence>
<evidence type="ECO:0000313" key="3">
    <source>
        <dbReference type="Proteomes" id="UP001321760"/>
    </source>
</evidence>
<dbReference type="Proteomes" id="UP001321760">
    <property type="component" value="Unassembled WGS sequence"/>
</dbReference>
<feature type="transmembrane region" description="Helical" evidence="1">
    <location>
        <begin position="36"/>
        <end position="61"/>
    </location>
</feature>
<organism evidence="2 3">
    <name type="scientific">Podospora aff. communis PSN243</name>
    <dbReference type="NCBI Taxonomy" id="3040156"/>
    <lineage>
        <taxon>Eukaryota</taxon>
        <taxon>Fungi</taxon>
        <taxon>Dikarya</taxon>
        <taxon>Ascomycota</taxon>
        <taxon>Pezizomycotina</taxon>
        <taxon>Sordariomycetes</taxon>
        <taxon>Sordariomycetidae</taxon>
        <taxon>Sordariales</taxon>
        <taxon>Podosporaceae</taxon>
        <taxon>Podospora</taxon>
    </lineage>
</organism>
<keyword evidence="1" id="KW-1133">Transmembrane helix</keyword>
<evidence type="ECO:0000313" key="2">
    <source>
        <dbReference type="EMBL" id="KAK4445915.1"/>
    </source>
</evidence>
<keyword evidence="1" id="KW-0472">Membrane</keyword>
<comment type="caution">
    <text evidence="2">The sequence shown here is derived from an EMBL/GenBank/DDBJ whole genome shotgun (WGS) entry which is preliminary data.</text>
</comment>
<gene>
    <name evidence="2" type="ORF">QBC34DRAFT_412462</name>
</gene>
<dbReference type="AlphaFoldDB" id="A0AAV9GBT8"/>
<reference evidence="2" key="2">
    <citation type="submission" date="2023-05" db="EMBL/GenBank/DDBJ databases">
        <authorList>
            <consortium name="Lawrence Berkeley National Laboratory"/>
            <person name="Steindorff A."/>
            <person name="Hensen N."/>
            <person name="Bonometti L."/>
            <person name="Westerberg I."/>
            <person name="Brannstrom I.O."/>
            <person name="Guillou S."/>
            <person name="Cros-Aarteil S."/>
            <person name="Calhoun S."/>
            <person name="Haridas S."/>
            <person name="Kuo A."/>
            <person name="Mondo S."/>
            <person name="Pangilinan J."/>
            <person name="Riley R."/>
            <person name="Labutti K."/>
            <person name="Andreopoulos B."/>
            <person name="Lipzen A."/>
            <person name="Chen C."/>
            <person name="Yanf M."/>
            <person name="Daum C."/>
            <person name="Ng V."/>
            <person name="Clum A."/>
            <person name="Ohm R."/>
            <person name="Martin F."/>
            <person name="Silar P."/>
            <person name="Natvig D."/>
            <person name="Lalanne C."/>
            <person name="Gautier V."/>
            <person name="Ament-Velasquez S.L."/>
            <person name="Kruys A."/>
            <person name="Hutchinson M.I."/>
            <person name="Powell A.J."/>
            <person name="Barry K."/>
            <person name="Miller A.N."/>
            <person name="Grigoriev I.V."/>
            <person name="Debuchy R."/>
            <person name="Gladieux P."/>
            <person name="Thoren M.H."/>
            <person name="Johannesson H."/>
        </authorList>
    </citation>
    <scope>NUCLEOTIDE SEQUENCE</scope>
    <source>
        <strain evidence="2">PSN243</strain>
    </source>
</reference>
<reference evidence="2" key="1">
    <citation type="journal article" date="2023" name="Mol. Phylogenet. Evol.">
        <title>Genome-scale phylogeny and comparative genomics of the fungal order Sordariales.</title>
        <authorList>
            <person name="Hensen N."/>
            <person name="Bonometti L."/>
            <person name="Westerberg I."/>
            <person name="Brannstrom I.O."/>
            <person name="Guillou S."/>
            <person name="Cros-Aarteil S."/>
            <person name="Calhoun S."/>
            <person name="Haridas S."/>
            <person name="Kuo A."/>
            <person name="Mondo S."/>
            <person name="Pangilinan J."/>
            <person name="Riley R."/>
            <person name="LaButti K."/>
            <person name="Andreopoulos B."/>
            <person name="Lipzen A."/>
            <person name="Chen C."/>
            <person name="Yan M."/>
            <person name="Daum C."/>
            <person name="Ng V."/>
            <person name="Clum A."/>
            <person name="Steindorff A."/>
            <person name="Ohm R.A."/>
            <person name="Martin F."/>
            <person name="Silar P."/>
            <person name="Natvig D.O."/>
            <person name="Lalanne C."/>
            <person name="Gautier V."/>
            <person name="Ament-Velasquez S.L."/>
            <person name="Kruys A."/>
            <person name="Hutchinson M.I."/>
            <person name="Powell A.J."/>
            <person name="Barry K."/>
            <person name="Miller A.N."/>
            <person name="Grigoriev I.V."/>
            <person name="Debuchy R."/>
            <person name="Gladieux P."/>
            <person name="Hiltunen Thoren M."/>
            <person name="Johannesson H."/>
        </authorList>
    </citation>
    <scope>NUCLEOTIDE SEQUENCE</scope>
    <source>
        <strain evidence="2">PSN243</strain>
    </source>
</reference>
<protein>
    <submittedName>
        <fullName evidence="2">Uncharacterized protein</fullName>
    </submittedName>
</protein>